<proteinExistence type="predicted"/>
<evidence type="ECO:0000256" key="1">
    <source>
        <dbReference type="SAM" id="Coils"/>
    </source>
</evidence>
<feature type="compositionally biased region" description="Polar residues" evidence="2">
    <location>
        <begin position="23"/>
        <end position="32"/>
    </location>
</feature>
<evidence type="ECO:0000313" key="3">
    <source>
        <dbReference type="EMBL" id="KAL2075372.1"/>
    </source>
</evidence>
<keyword evidence="4" id="KW-1185">Reference proteome</keyword>
<dbReference type="EMBL" id="JAZHXI010000001">
    <property type="protein sequence ID" value="KAL2075372.1"/>
    <property type="molecule type" value="Genomic_DNA"/>
</dbReference>
<feature type="region of interest" description="Disordered" evidence="2">
    <location>
        <begin position="1"/>
        <end position="132"/>
    </location>
</feature>
<comment type="caution">
    <text evidence="3">The sequence shown here is derived from an EMBL/GenBank/DDBJ whole genome shotgun (WGS) entry which is preliminary data.</text>
</comment>
<keyword evidence="1" id="KW-0175">Coiled coil</keyword>
<evidence type="ECO:0008006" key="5">
    <source>
        <dbReference type="Google" id="ProtNLM"/>
    </source>
</evidence>
<feature type="compositionally biased region" description="Basic and acidic residues" evidence="2">
    <location>
        <begin position="57"/>
        <end position="68"/>
    </location>
</feature>
<feature type="compositionally biased region" description="Basic and acidic residues" evidence="2">
    <location>
        <begin position="117"/>
        <end position="132"/>
    </location>
</feature>
<feature type="compositionally biased region" description="Basic and acidic residues" evidence="2">
    <location>
        <begin position="809"/>
        <end position="819"/>
    </location>
</feature>
<name>A0ABR4CZP7_9HELO</name>
<accession>A0ABR4CZP7</accession>
<feature type="compositionally biased region" description="Basic and acidic residues" evidence="2">
    <location>
        <begin position="33"/>
        <end position="42"/>
    </location>
</feature>
<feature type="region of interest" description="Disordered" evidence="2">
    <location>
        <begin position="349"/>
        <end position="368"/>
    </location>
</feature>
<dbReference type="Proteomes" id="UP001595075">
    <property type="component" value="Unassembled WGS sequence"/>
</dbReference>
<protein>
    <recommendedName>
        <fullName evidence="5">Pathway-specific nitrogen regulator</fullName>
    </recommendedName>
</protein>
<feature type="region of interest" description="Disordered" evidence="2">
    <location>
        <begin position="154"/>
        <end position="343"/>
    </location>
</feature>
<feature type="compositionally biased region" description="Polar residues" evidence="2">
    <location>
        <begin position="352"/>
        <end position="365"/>
    </location>
</feature>
<evidence type="ECO:0000313" key="4">
    <source>
        <dbReference type="Proteomes" id="UP001595075"/>
    </source>
</evidence>
<feature type="region of interest" description="Disordered" evidence="2">
    <location>
        <begin position="803"/>
        <end position="928"/>
    </location>
</feature>
<feature type="compositionally biased region" description="Polar residues" evidence="2">
    <location>
        <begin position="43"/>
        <end position="56"/>
    </location>
</feature>
<gene>
    <name evidence="3" type="ORF">VTL71DRAFT_315</name>
</gene>
<feature type="compositionally biased region" description="Polar residues" evidence="2">
    <location>
        <begin position="290"/>
        <end position="309"/>
    </location>
</feature>
<feature type="coiled-coil region" evidence="1">
    <location>
        <begin position="597"/>
        <end position="644"/>
    </location>
</feature>
<feature type="compositionally biased region" description="Polar residues" evidence="2">
    <location>
        <begin position="320"/>
        <end position="337"/>
    </location>
</feature>
<feature type="compositionally biased region" description="Acidic residues" evidence="2">
    <location>
        <begin position="918"/>
        <end position="928"/>
    </location>
</feature>
<feature type="compositionally biased region" description="Basic and acidic residues" evidence="2">
    <location>
        <begin position="205"/>
        <end position="252"/>
    </location>
</feature>
<feature type="compositionally biased region" description="Basic and acidic residues" evidence="2">
    <location>
        <begin position="864"/>
        <end position="880"/>
    </location>
</feature>
<sequence>MRNTTPPKDFQIHVDPSCLSEGSDPQETTIEQSAKEEEDKTQSDMSPERVSSNQTVVHHESWGQEDIKNGSPAVDEDTSEVGVEQEHKENIPSPPVESLRATVEDVPEEEDLQPETAQEKKDERERAARERQIDRIEAQIQAAARAVVASIEQDNYRGGQDSELSMQTDESYDREGTEVTYDGTDLTYEMGTELTYGDETEATYESDHDNHSNHEDAAHPTYEPSDREGGDTSSHHDGDIDDDVFSHSDRSKRSSMNSDVHSSDDNQKLLTSPVVGEEAGSANEMDAISRTPSSSSYMQTPADMNSRTPSKILARPPFRTPSSVRAMQMSSPTQSVFASPRSVKRHMPTVSRIGTPNSQYSPSKRTPTRFKAKKEPLVLLHVTVLPLHWPYSHLMTSPEVPESLQTVKESWRLLQDKVGDTVLERGILLPHPQDSYEVLEERLLEALELPVRPRAKILRCGHYMGPSDSELASSDEEGDDNWSGEAGEQRKWCDICRRDVRLETVGDVGKGERRFRVKIYASNGLMRAGAWEAAWREMERVDVELEPYVEMHLNAELEHLAITHPHDEADLQEELEDGFEDEELVIEHVHDNEADNRREEEARLHDEEIRLHEEEQMQKQLAIEEELRQRMVEEEEMMQRKAMEEQRMQEIYGTPEPIDSRRSSSRTSVHDDSSFLELLLAAFKVALRDSKNVAIGILSVLVLLLALRPKSIPDTGRGEVVMDTPPVQVTTTVFKESIVAIPEPTSTLEQVVEMVSESVAIPEPVSSLEQVVQIVSEPVAKESVVPVTTTVFRELTVTERIPVPTMADSRSENSARKSAADPCETSNKSKKIDNAPVANEVAPEPVADHRDEPAEISEPTPEIESPKEGIPKIQEEETARIQEVQIPFALPMEKASSPSLESMDSNVSEETANVSDVESLDLESTIEL</sequence>
<feature type="compositionally biased region" description="Polar residues" evidence="2">
    <location>
        <begin position="896"/>
        <end position="916"/>
    </location>
</feature>
<evidence type="ECO:0000256" key="2">
    <source>
        <dbReference type="SAM" id="MobiDB-lite"/>
    </source>
</evidence>
<organism evidence="3 4">
    <name type="scientific">Oculimacula yallundae</name>
    <dbReference type="NCBI Taxonomy" id="86028"/>
    <lineage>
        <taxon>Eukaryota</taxon>
        <taxon>Fungi</taxon>
        <taxon>Dikarya</taxon>
        <taxon>Ascomycota</taxon>
        <taxon>Pezizomycotina</taxon>
        <taxon>Leotiomycetes</taxon>
        <taxon>Helotiales</taxon>
        <taxon>Ploettnerulaceae</taxon>
        <taxon>Oculimacula</taxon>
    </lineage>
</organism>
<reference evidence="3 4" key="1">
    <citation type="journal article" date="2024" name="Commun. Biol.">
        <title>Comparative genomic analysis of thermophilic fungi reveals convergent evolutionary adaptations and gene losses.</title>
        <authorList>
            <person name="Steindorff A.S."/>
            <person name="Aguilar-Pontes M.V."/>
            <person name="Robinson A.J."/>
            <person name="Andreopoulos B."/>
            <person name="LaButti K."/>
            <person name="Kuo A."/>
            <person name="Mondo S."/>
            <person name="Riley R."/>
            <person name="Otillar R."/>
            <person name="Haridas S."/>
            <person name="Lipzen A."/>
            <person name="Grimwood J."/>
            <person name="Schmutz J."/>
            <person name="Clum A."/>
            <person name="Reid I.D."/>
            <person name="Moisan M.C."/>
            <person name="Butler G."/>
            <person name="Nguyen T.T.M."/>
            <person name="Dewar K."/>
            <person name="Conant G."/>
            <person name="Drula E."/>
            <person name="Henrissat B."/>
            <person name="Hansel C."/>
            <person name="Singer S."/>
            <person name="Hutchinson M.I."/>
            <person name="de Vries R.P."/>
            <person name="Natvig D.O."/>
            <person name="Powell A.J."/>
            <person name="Tsang A."/>
            <person name="Grigoriev I.V."/>
        </authorList>
    </citation>
    <scope>NUCLEOTIDE SEQUENCE [LARGE SCALE GENOMIC DNA]</scope>
    <source>
        <strain evidence="3 4">CBS 494.80</strain>
    </source>
</reference>